<evidence type="ECO:0000256" key="1">
    <source>
        <dbReference type="SAM" id="MobiDB-lite"/>
    </source>
</evidence>
<keyword evidence="3" id="KW-0456">Lyase</keyword>
<dbReference type="Gene3D" id="1.50.10.20">
    <property type="match status" value="1"/>
</dbReference>
<comment type="caution">
    <text evidence="3">The sequence shown here is derived from an EMBL/GenBank/DDBJ whole genome shotgun (WGS) entry which is preliminary data.</text>
</comment>
<sequence length="595" mass="66098">MKRRAFTRLAAAAPLLGTLTGLHAETARAATPARTVTAMSSAGRFMNEHLSYRGAYVWAYRPDLSRTWGEMEARRTMCWVQPPGTPTVGHSMLDAYYATGEESFYAAAERTGLALVNVQLPCGGWNYVHDFAGENALKRWYATVGANGWRLEEFQHHYGNATFDDAGTTLSGQLLLRLYLERRHPRIKEALDRAIAFVLNAQFKGGAADGGWPQRYPRVPGAVDDMPWPDHRPPWLPADVRHGMEDGEYTGHLTFNDGVLIGNLTFLLMCANTLGRRDLVPPVERAMAMVHRLQQPAPQPGWGLQHLSAPRDGRPAGAPAGARSYEPRGLAPEITQNMIRHLCTFVLLTGDRSHLRRVPEAIRWLETCRLTEEQIAENPLLTNRTHPTYVELGTNRARFTHRFGSNIRNGAYYFDYDHKNTLGHSHAAKRLNIPSLWETYDQLMTMNDAELADWRAASPLTPGGRIPLPRYFTVADIELTHLFRGATLPLPTVEETEAAELVAGLGNRNHWLVPLDSTTNPHLGPPPAAPYDGTAFMSTHVGDTHDTSPYDPAAPPAEAPYEPREPEQGITTESYTANMARLIAYVATHSGTPPR</sequence>
<name>A0ABU2SBJ8_9ACTN</name>
<dbReference type="SUPFAM" id="SSF81853">
    <property type="entry name" value="Family 10 polysaccharide lyase"/>
    <property type="match status" value="1"/>
</dbReference>
<dbReference type="InterPro" id="IPR012669">
    <property type="entry name" value="Pectate_lyase"/>
</dbReference>
<evidence type="ECO:0000313" key="4">
    <source>
        <dbReference type="Proteomes" id="UP001183615"/>
    </source>
</evidence>
<protein>
    <submittedName>
        <fullName evidence="3">Pectate lyase</fullName>
    </submittedName>
</protein>
<proteinExistence type="predicted"/>
<dbReference type="GO" id="GO:0016829">
    <property type="term" value="F:lyase activity"/>
    <property type="evidence" value="ECO:0007669"/>
    <property type="project" value="UniProtKB-KW"/>
</dbReference>
<dbReference type="Pfam" id="PF09492">
    <property type="entry name" value="Pec_lyase"/>
    <property type="match status" value="1"/>
</dbReference>
<accession>A0ABU2SBJ8</accession>
<feature type="signal peptide" evidence="2">
    <location>
        <begin position="1"/>
        <end position="24"/>
    </location>
</feature>
<evidence type="ECO:0000313" key="3">
    <source>
        <dbReference type="EMBL" id="MDT0446349.1"/>
    </source>
</evidence>
<organism evidence="3 4">
    <name type="scientific">Streptomyces johnsoniae</name>
    <dbReference type="NCBI Taxonomy" id="3075532"/>
    <lineage>
        <taxon>Bacteria</taxon>
        <taxon>Bacillati</taxon>
        <taxon>Actinomycetota</taxon>
        <taxon>Actinomycetes</taxon>
        <taxon>Kitasatosporales</taxon>
        <taxon>Streptomycetaceae</taxon>
        <taxon>Streptomyces</taxon>
    </lineage>
</organism>
<keyword evidence="2" id="KW-0732">Signal</keyword>
<reference evidence="4" key="1">
    <citation type="submission" date="2023-07" db="EMBL/GenBank/DDBJ databases">
        <title>30 novel species of actinomycetes from the DSMZ collection.</title>
        <authorList>
            <person name="Nouioui I."/>
        </authorList>
    </citation>
    <scope>NUCLEOTIDE SEQUENCE [LARGE SCALE GENOMIC DNA]</scope>
    <source>
        <strain evidence="4">DSM 41886</strain>
    </source>
</reference>
<evidence type="ECO:0000256" key="2">
    <source>
        <dbReference type="SAM" id="SignalP"/>
    </source>
</evidence>
<keyword evidence="4" id="KW-1185">Reference proteome</keyword>
<feature type="chain" id="PRO_5047336755" evidence="2">
    <location>
        <begin position="25"/>
        <end position="595"/>
    </location>
</feature>
<dbReference type="RefSeq" id="WP_311620504.1">
    <property type="nucleotide sequence ID" value="NZ_JAVREV010000018.1"/>
</dbReference>
<dbReference type="Proteomes" id="UP001183615">
    <property type="component" value="Unassembled WGS sequence"/>
</dbReference>
<feature type="region of interest" description="Disordered" evidence="1">
    <location>
        <begin position="540"/>
        <end position="570"/>
    </location>
</feature>
<dbReference type="EMBL" id="JAVREV010000018">
    <property type="protein sequence ID" value="MDT0446349.1"/>
    <property type="molecule type" value="Genomic_DNA"/>
</dbReference>
<gene>
    <name evidence="3" type="ORF">RM779_27680</name>
</gene>